<reference evidence="4 5" key="1">
    <citation type="submission" date="2021-01" db="EMBL/GenBank/DDBJ databases">
        <title>Complete genome sequence of Erwinia rhapontici MAFF 311153.</title>
        <authorList>
            <person name="Morohoshi T."/>
            <person name="Someya N."/>
        </authorList>
    </citation>
    <scope>NUCLEOTIDE SEQUENCE [LARGE SCALE GENOMIC DNA]</scope>
    <source>
        <strain evidence="4 5">MAFF 311153</strain>
    </source>
</reference>
<evidence type="ECO:0000313" key="5">
    <source>
        <dbReference type="Proteomes" id="UP000677515"/>
    </source>
</evidence>
<keyword evidence="2" id="KW-0732">Signal</keyword>
<dbReference type="NCBIfam" id="NF008575">
    <property type="entry name" value="PRK11530.1"/>
    <property type="match status" value="1"/>
</dbReference>
<feature type="chain" id="PRO_5045861759" description="DUF3251 domain-containing protein" evidence="2">
    <location>
        <begin position="18"/>
        <end position="188"/>
    </location>
</feature>
<evidence type="ECO:0000256" key="2">
    <source>
        <dbReference type="SAM" id="SignalP"/>
    </source>
</evidence>
<dbReference type="EMBL" id="AP024329">
    <property type="protein sequence ID" value="BCQ33668.1"/>
    <property type="molecule type" value="Genomic_DNA"/>
</dbReference>
<dbReference type="InterPro" id="IPR021658">
    <property type="entry name" value="DUF3251"/>
</dbReference>
<name>A0ABM7MXB1_ERWRD</name>
<protein>
    <recommendedName>
        <fullName evidence="3">DUF3251 domain-containing protein</fullName>
    </recommendedName>
</protein>
<accession>A0ABM7MXB1</accession>
<dbReference type="Gene3D" id="2.60.40.1620">
    <property type="entry name" value="Lipoprotein YajI-like"/>
    <property type="match status" value="1"/>
</dbReference>
<organism evidence="4 5">
    <name type="scientific">Erwinia rhapontici</name>
    <name type="common">Pectobacterium rhapontici</name>
    <dbReference type="NCBI Taxonomy" id="55212"/>
    <lineage>
        <taxon>Bacteria</taxon>
        <taxon>Pseudomonadati</taxon>
        <taxon>Pseudomonadota</taxon>
        <taxon>Gammaproteobacteria</taxon>
        <taxon>Enterobacterales</taxon>
        <taxon>Erwiniaceae</taxon>
        <taxon>Erwinia</taxon>
    </lineage>
</organism>
<dbReference type="RefSeq" id="WP_133846293.1">
    <property type="nucleotide sequence ID" value="NZ_AP024329.1"/>
</dbReference>
<dbReference type="Proteomes" id="UP000677515">
    <property type="component" value="Chromosome"/>
</dbReference>
<dbReference type="InterPro" id="IPR037125">
    <property type="entry name" value="YajI-like_sf"/>
</dbReference>
<feature type="domain" description="DUF3251" evidence="3">
    <location>
        <begin position="24"/>
        <end position="176"/>
    </location>
</feature>
<keyword evidence="5" id="KW-1185">Reference proteome</keyword>
<feature type="signal peptide" evidence="2">
    <location>
        <begin position="1"/>
        <end position="17"/>
    </location>
</feature>
<feature type="coiled-coil region" evidence="1">
    <location>
        <begin position="28"/>
        <end position="55"/>
    </location>
</feature>
<evidence type="ECO:0000256" key="1">
    <source>
        <dbReference type="SAM" id="Coils"/>
    </source>
</evidence>
<dbReference type="Pfam" id="PF11622">
    <property type="entry name" value="DUF3251"/>
    <property type="match status" value="1"/>
</dbReference>
<keyword evidence="1" id="KW-0175">Coiled coil</keyword>
<dbReference type="PROSITE" id="PS51257">
    <property type="entry name" value="PROKAR_LIPOPROTEIN"/>
    <property type="match status" value="1"/>
</dbReference>
<gene>
    <name evidence="4" type="ORF">ERHA53_10110</name>
</gene>
<proteinExistence type="predicted"/>
<dbReference type="GeneID" id="99865300"/>
<evidence type="ECO:0000313" key="4">
    <source>
        <dbReference type="EMBL" id="BCQ33668.1"/>
    </source>
</evidence>
<evidence type="ECO:0000259" key="3">
    <source>
        <dbReference type="Pfam" id="PF11622"/>
    </source>
</evidence>
<sequence>MTSAYLKLSLGSLLLLAGCASTPPQPKLNQLHNEVGKLTQEMRQLTNQAAALEQQGNLNSGSAQGAWLLPAANTGVILKSQAGELKLSLSHVQAEANGTRALLHIRATGDAPLPAFTAQVEWGELDSTTSKPLTVNSQVQRIEVTRALLAKSEATVPLRLSNLPPEQLGYVRVHDVVLSTEPPATSTP</sequence>